<name>A0A5S3PHU9_9FLAO</name>
<comment type="similarity">
    <text evidence="2">Belongs to the peptidase S54 family.</text>
</comment>
<evidence type="ECO:0000256" key="1">
    <source>
        <dbReference type="ARBA" id="ARBA00004141"/>
    </source>
</evidence>
<protein>
    <submittedName>
        <fullName evidence="9">Rhomboid family intramembrane serine protease</fullName>
    </submittedName>
</protein>
<dbReference type="PANTHER" id="PTHR43731:SF14">
    <property type="entry name" value="PRESENILIN-ASSOCIATED RHOMBOID-LIKE PROTEIN, MITOCHONDRIAL"/>
    <property type="match status" value="1"/>
</dbReference>
<dbReference type="InterPro" id="IPR050925">
    <property type="entry name" value="Rhomboid_protease_S54"/>
</dbReference>
<keyword evidence="10" id="KW-1185">Reference proteome</keyword>
<evidence type="ECO:0000313" key="9">
    <source>
        <dbReference type="EMBL" id="TMM53854.1"/>
    </source>
</evidence>
<dbReference type="GO" id="GO:0004252">
    <property type="term" value="F:serine-type endopeptidase activity"/>
    <property type="evidence" value="ECO:0007669"/>
    <property type="project" value="InterPro"/>
</dbReference>
<evidence type="ECO:0000259" key="8">
    <source>
        <dbReference type="Pfam" id="PF01694"/>
    </source>
</evidence>
<organism evidence="9 10">
    <name type="scientific">Maribacter algarum</name>
    <name type="common">ex Zhang et al. 2020</name>
    <dbReference type="NCBI Taxonomy" id="2578118"/>
    <lineage>
        <taxon>Bacteria</taxon>
        <taxon>Pseudomonadati</taxon>
        <taxon>Bacteroidota</taxon>
        <taxon>Flavobacteriia</taxon>
        <taxon>Flavobacteriales</taxon>
        <taxon>Flavobacteriaceae</taxon>
        <taxon>Maribacter</taxon>
    </lineage>
</organism>
<keyword evidence="5 7" id="KW-1133">Transmembrane helix</keyword>
<feature type="transmembrane region" description="Helical" evidence="7">
    <location>
        <begin position="187"/>
        <end position="204"/>
    </location>
</feature>
<sequence>MFRITEGVKHLLILNVLFFIATSLYGDIMIEWFALWFPKAEPFGWWQFVSHMFMHGGPDHIFFNMLALWMFGTSLEMVWGKEKFLFFFFSAGIGAALVQTGVNYYQFNQGISALVDAGVSENEIIDLMSQGRYMPGWYDIIPGSLVEGMISNYMTHLVGASGATSGILAAFAFMYPERELFPIPIKVKFAIPILFLGDLYYGLSGGGGNIAYFAHIGGALFGLFMVWYWKKNQFNKNRWN</sequence>
<gene>
    <name evidence="9" type="ORF">FEE95_18330</name>
</gene>
<keyword evidence="3 7" id="KW-0812">Transmembrane</keyword>
<evidence type="ECO:0000256" key="5">
    <source>
        <dbReference type="ARBA" id="ARBA00022989"/>
    </source>
</evidence>
<evidence type="ECO:0000256" key="3">
    <source>
        <dbReference type="ARBA" id="ARBA00022692"/>
    </source>
</evidence>
<feature type="transmembrane region" description="Helical" evidence="7">
    <location>
        <begin position="153"/>
        <end position="175"/>
    </location>
</feature>
<keyword evidence="9" id="KW-0645">Protease</keyword>
<dbReference type="OrthoDB" id="9807874at2"/>
<dbReference type="Proteomes" id="UP000310314">
    <property type="component" value="Unassembled WGS sequence"/>
</dbReference>
<comment type="caution">
    <text evidence="9">The sequence shown here is derived from an EMBL/GenBank/DDBJ whole genome shotgun (WGS) entry which is preliminary data.</text>
</comment>
<feature type="transmembrane region" description="Helical" evidence="7">
    <location>
        <begin position="210"/>
        <end position="229"/>
    </location>
</feature>
<dbReference type="AlphaFoldDB" id="A0A5S3PHU9"/>
<evidence type="ECO:0000256" key="7">
    <source>
        <dbReference type="SAM" id="Phobius"/>
    </source>
</evidence>
<evidence type="ECO:0000256" key="4">
    <source>
        <dbReference type="ARBA" id="ARBA00022801"/>
    </source>
</evidence>
<feature type="transmembrane region" description="Helical" evidence="7">
    <location>
        <begin position="12"/>
        <end position="37"/>
    </location>
</feature>
<dbReference type="InterPro" id="IPR022764">
    <property type="entry name" value="Peptidase_S54_rhomboid_dom"/>
</dbReference>
<evidence type="ECO:0000256" key="6">
    <source>
        <dbReference type="ARBA" id="ARBA00023136"/>
    </source>
</evidence>
<dbReference type="SUPFAM" id="SSF144091">
    <property type="entry name" value="Rhomboid-like"/>
    <property type="match status" value="1"/>
</dbReference>
<dbReference type="GO" id="GO:0006508">
    <property type="term" value="P:proteolysis"/>
    <property type="evidence" value="ECO:0007669"/>
    <property type="project" value="UniProtKB-KW"/>
</dbReference>
<dbReference type="Pfam" id="PF01694">
    <property type="entry name" value="Rhomboid"/>
    <property type="match status" value="2"/>
</dbReference>
<keyword evidence="4" id="KW-0378">Hydrolase</keyword>
<feature type="transmembrane region" description="Helical" evidence="7">
    <location>
        <begin position="84"/>
        <end position="105"/>
    </location>
</feature>
<accession>A0A5S3PHU9</accession>
<feature type="transmembrane region" description="Helical" evidence="7">
    <location>
        <begin position="61"/>
        <end position="79"/>
    </location>
</feature>
<keyword evidence="6 7" id="KW-0472">Membrane</keyword>
<dbReference type="Gene3D" id="1.20.1540.10">
    <property type="entry name" value="Rhomboid-like"/>
    <property type="match status" value="1"/>
</dbReference>
<dbReference type="PANTHER" id="PTHR43731">
    <property type="entry name" value="RHOMBOID PROTEASE"/>
    <property type="match status" value="1"/>
</dbReference>
<dbReference type="EMBL" id="VATY01000004">
    <property type="protein sequence ID" value="TMM53854.1"/>
    <property type="molecule type" value="Genomic_DNA"/>
</dbReference>
<evidence type="ECO:0000256" key="2">
    <source>
        <dbReference type="ARBA" id="ARBA00009045"/>
    </source>
</evidence>
<feature type="domain" description="Peptidase S54 rhomboid" evidence="8">
    <location>
        <begin position="142"/>
        <end position="229"/>
    </location>
</feature>
<reference evidence="9 10" key="1">
    <citation type="submission" date="2019-05" db="EMBL/GenBank/DDBJ databases">
        <authorList>
            <person name="Zhang J.-Y."/>
            <person name="Feg X."/>
            <person name="Du Z.-J."/>
        </authorList>
    </citation>
    <scope>NUCLEOTIDE SEQUENCE [LARGE SCALE GENOMIC DNA]</scope>
    <source>
        <strain evidence="9 10">RZ26</strain>
    </source>
</reference>
<proteinExistence type="inferred from homology"/>
<dbReference type="InterPro" id="IPR035952">
    <property type="entry name" value="Rhomboid-like_sf"/>
</dbReference>
<evidence type="ECO:0000313" key="10">
    <source>
        <dbReference type="Proteomes" id="UP000310314"/>
    </source>
</evidence>
<feature type="domain" description="Peptidase S54 rhomboid" evidence="8">
    <location>
        <begin position="44"/>
        <end position="115"/>
    </location>
</feature>
<dbReference type="RefSeq" id="WP_138659477.1">
    <property type="nucleotide sequence ID" value="NZ_VATY01000004.1"/>
</dbReference>
<comment type="subcellular location">
    <subcellularLocation>
        <location evidence="1">Membrane</location>
        <topology evidence="1">Multi-pass membrane protein</topology>
    </subcellularLocation>
</comment>
<dbReference type="GO" id="GO:0016020">
    <property type="term" value="C:membrane"/>
    <property type="evidence" value="ECO:0007669"/>
    <property type="project" value="UniProtKB-SubCell"/>
</dbReference>